<keyword evidence="4" id="KW-1185">Reference proteome</keyword>
<dbReference type="SUPFAM" id="SSF51556">
    <property type="entry name" value="Metallo-dependent hydrolases"/>
    <property type="match status" value="1"/>
</dbReference>
<organism evidence="3 4">
    <name type="scientific">Halalkalibacter kiskunsagensis</name>
    <dbReference type="NCBI Taxonomy" id="1548599"/>
    <lineage>
        <taxon>Bacteria</taxon>
        <taxon>Bacillati</taxon>
        <taxon>Bacillota</taxon>
        <taxon>Bacilli</taxon>
        <taxon>Bacillales</taxon>
        <taxon>Bacillaceae</taxon>
        <taxon>Halalkalibacter</taxon>
    </lineage>
</organism>
<evidence type="ECO:0000313" key="3">
    <source>
        <dbReference type="EMBL" id="MFC0470170.1"/>
    </source>
</evidence>
<comment type="similarity">
    <text evidence="1">Belongs to the metallo-dependent hydrolases superfamily.</text>
</comment>
<evidence type="ECO:0000313" key="4">
    <source>
        <dbReference type="Proteomes" id="UP001589838"/>
    </source>
</evidence>
<dbReference type="Proteomes" id="UP001589838">
    <property type="component" value="Unassembled WGS sequence"/>
</dbReference>
<protein>
    <submittedName>
        <fullName evidence="3">Amidohydrolase family protein</fullName>
    </submittedName>
</protein>
<accession>A0ABV6KB66</accession>
<proteinExistence type="inferred from homology"/>
<comment type="caution">
    <text evidence="3">The sequence shown here is derived from an EMBL/GenBank/DDBJ whole genome shotgun (WGS) entry which is preliminary data.</text>
</comment>
<gene>
    <name evidence="3" type="ORF">ACFFHM_06435</name>
</gene>
<dbReference type="RefSeq" id="WP_335958859.1">
    <property type="nucleotide sequence ID" value="NZ_JAXBLX010000003.1"/>
</dbReference>
<dbReference type="EMBL" id="JBHLUX010000017">
    <property type="protein sequence ID" value="MFC0470170.1"/>
    <property type="molecule type" value="Genomic_DNA"/>
</dbReference>
<dbReference type="InterPro" id="IPR032466">
    <property type="entry name" value="Metal_Hydrolase"/>
</dbReference>
<sequence>MSIRGVIDHIAKPEIGQGKLEPWKSQMAEIASHPNIYCKLSGMVTEANHQEWKKEEFIPYVYHIMDVLGIRRVMYGSDWPVCLWQLVIKMFTIY</sequence>
<dbReference type="PANTHER" id="PTHR43569:SF2">
    <property type="entry name" value="AMIDOHYDROLASE-RELATED DOMAIN-CONTAINING PROTEIN"/>
    <property type="match status" value="1"/>
</dbReference>
<name>A0ABV6KB66_9BACI</name>
<evidence type="ECO:0000256" key="1">
    <source>
        <dbReference type="ARBA" id="ARBA00038310"/>
    </source>
</evidence>
<dbReference type="InterPro" id="IPR052350">
    <property type="entry name" value="Metallo-dep_Lactonases"/>
</dbReference>
<feature type="domain" description="Amidohydrolase-related" evidence="2">
    <location>
        <begin position="6"/>
        <end position="82"/>
    </location>
</feature>
<dbReference type="Gene3D" id="3.20.20.140">
    <property type="entry name" value="Metal-dependent hydrolases"/>
    <property type="match status" value="1"/>
</dbReference>
<dbReference type="InterPro" id="IPR006680">
    <property type="entry name" value="Amidohydro-rel"/>
</dbReference>
<dbReference type="PANTHER" id="PTHR43569">
    <property type="entry name" value="AMIDOHYDROLASE"/>
    <property type="match status" value="1"/>
</dbReference>
<dbReference type="Pfam" id="PF04909">
    <property type="entry name" value="Amidohydro_2"/>
    <property type="match status" value="1"/>
</dbReference>
<evidence type="ECO:0000259" key="2">
    <source>
        <dbReference type="Pfam" id="PF04909"/>
    </source>
</evidence>
<reference evidence="3 4" key="1">
    <citation type="submission" date="2024-09" db="EMBL/GenBank/DDBJ databases">
        <authorList>
            <person name="Sun Q."/>
            <person name="Mori K."/>
        </authorList>
    </citation>
    <scope>NUCLEOTIDE SEQUENCE [LARGE SCALE GENOMIC DNA]</scope>
    <source>
        <strain evidence="3 4">NCAIM B.02610</strain>
    </source>
</reference>